<evidence type="ECO:0000313" key="8">
    <source>
        <dbReference type="Proteomes" id="UP000823634"/>
    </source>
</evidence>
<keyword evidence="2 6" id="KW-0489">Methyltransferase</keyword>
<dbReference type="PANTHER" id="PTHR33603:SF1">
    <property type="entry name" value="RIBOSOMAL RNA LARGE SUBUNIT METHYLTRANSFERASE H"/>
    <property type="match status" value="1"/>
</dbReference>
<evidence type="ECO:0000256" key="4">
    <source>
        <dbReference type="ARBA" id="ARBA00022691"/>
    </source>
</evidence>
<dbReference type="SUPFAM" id="SSF75217">
    <property type="entry name" value="alpha/beta knot"/>
    <property type="match status" value="1"/>
</dbReference>
<dbReference type="InterPro" id="IPR029028">
    <property type="entry name" value="Alpha/beta_knot_MTases"/>
</dbReference>
<keyword evidence="6" id="KW-0963">Cytoplasm</keyword>
<feature type="binding site" evidence="6">
    <location>
        <begin position="127"/>
        <end position="132"/>
    </location>
    <ligand>
        <name>S-adenosyl-L-methionine</name>
        <dbReference type="ChEBI" id="CHEBI:59789"/>
    </ligand>
</feature>
<reference evidence="7" key="1">
    <citation type="submission" date="2020-10" db="EMBL/GenBank/DDBJ databases">
        <authorList>
            <person name="Gilroy R."/>
        </authorList>
    </citation>
    <scope>NUCLEOTIDE SEQUENCE</scope>
    <source>
        <strain evidence="7">17113</strain>
    </source>
</reference>
<evidence type="ECO:0000256" key="1">
    <source>
        <dbReference type="ARBA" id="ARBA00022552"/>
    </source>
</evidence>
<feature type="binding site" evidence="6">
    <location>
        <position position="108"/>
    </location>
    <ligand>
        <name>S-adenosyl-L-methionine</name>
        <dbReference type="ChEBI" id="CHEBI:59789"/>
    </ligand>
</feature>
<sequence length="159" mass="18051">MKIVIHCIGKLKESYWKEAVAEYAKRLSSYCQVVFAEHPDLPTPENASFKLEQEIKTKECEMILKALKPTDFLAILDLNGKEMTSPEFSLTLIESLKKGGSTLHFAIGGSLGLSEAIKERANISISFGRLTYPHQQMRVMLLEQIYRGFKISRGEPYHK</sequence>
<reference evidence="7" key="2">
    <citation type="journal article" date="2021" name="PeerJ">
        <title>Extensive microbial diversity within the chicken gut microbiome revealed by metagenomics and culture.</title>
        <authorList>
            <person name="Gilroy R."/>
            <person name="Ravi A."/>
            <person name="Getino M."/>
            <person name="Pursley I."/>
            <person name="Horton D.L."/>
            <person name="Alikhan N.F."/>
            <person name="Baker D."/>
            <person name="Gharbi K."/>
            <person name="Hall N."/>
            <person name="Watson M."/>
            <person name="Adriaenssens E.M."/>
            <person name="Foster-Nyarko E."/>
            <person name="Jarju S."/>
            <person name="Secka A."/>
            <person name="Antonio M."/>
            <person name="Oren A."/>
            <person name="Chaudhuri R.R."/>
            <person name="La Ragione R."/>
            <person name="Hildebrand F."/>
            <person name="Pallen M.J."/>
        </authorList>
    </citation>
    <scope>NUCLEOTIDE SEQUENCE</scope>
    <source>
        <strain evidence="7">17113</strain>
    </source>
</reference>
<evidence type="ECO:0000313" key="7">
    <source>
        <dbReference type="EMBL" id="MBO8426597.1"/>
    </source>
</evidence>
<dbReference type="PIRSF" id="PIRSF004505">
    <property type="entry name" value="MT_bac"/>
    <property type="match status" value="1"/>
</dbReference>
<dbReference type="AlphaFoldDB" id="A0A9D9DGP1"/>
<evidence type="ECO:0000256" key="5">
    <source>
        <dbReference type="ARBA" id="ARBA00038303"/>
    </source>
</evidence>
<proteinExistence type="inferred from homology"/>
<comment type="similarity">
    <text evidence="5 6">Belongs to the RNA methyltransferase RlmH family.</text>
</comment>
<protein>
    <recommendedName>
        <fullName evidence="6">Ribosomal RNA large subunit methyltransferase H</fullName>
        <ecNumber evidence="6">2.1.1.177</ecNumber>
    </recommendedName>
    <alternativeName>
        <fullName evidence="6">23S rRNA (pseudouridine1915-N3)-methyltransferase</fullName>
    </alternativeName>
    <alternativeName>
        <fullName evidence="6">23S rRNA m3Psi1915 methyltransferase</fullName>
    </alternativeName>
    <alternativeName>
        <fullName evidence="6">rRNA (pseudouridine-N3-)-methyltransferase RlmH</fullName>
    </alternativeName>
</protein>
<accession>A0A9D9DGP1</accession>
<keyword evidence="4 6" id="KW-0949">S-adenosyl-L-methionine</keyword>
<dbReference type="Pfam" id="PF02590">
    <property type="entry name" value="SPOUT_MTase"/>
    <property type="match status" value="1"/>
</dbReference>
<dbReference type="InterPro" id="IPR029026">
    <property type="entry name" value="tRNA_m1G_MTases_N"/>
</dbReference>
<dbReference type="PANTHER" id="PTHR33603">
    <property type="entry name" value="METHYLTRANSFERASE"/>
    <property type="match status" value="1"/>
</dbReference>
<keyword evidence="1 6" id="KW-0698">rRNA processing</keyword>
<comment type="subcellular location">
    <subcellularLocation>
        <location evidence="6">Cytoplasm</location>
    </subcellularLocation>
</comment>
<dbReference type="Proteomes" id="UP000823634">
    <property type="component" value="Unassembled WGS sequence"/>
</dbReference>
<comment type="caution">
    <text evidence="7">The sequence shown here is derived from an EMBL/GenBank/DDBJ whole genome shotgun (WGS) entry which is preliminary data.</text>
</comment>
<dbReference type="CDD" id="cd18081">
    <property type="entry name" value="RlmH-like"/>
    <property type="match status" value="1"/>
</dbReference>
<dbReference type="EC" id="2.1.1.177" evidence="6"/>
<dbReference type="EMBL" id="JADINA010000030">
    <property type="protein sequence ID" value="MBO8426597.1"/>
    <property type="molecule type" value="Genomic_DNA"/>
</dbReference>
<dbReference type="NCBIfam" id="NF000985">
    <property type="entry name" value="PRK00103.1-3"/>
    <property type="match status" value="1"/>
</dbReference>
<gene>
    <name evidence="6 7" type="primary">rlmH</name>
    <name evidence="7" type="ORF">IAC61_04680</name>
</gene>
<evidence type="ECO:0000256" key="3">
    <source>
        <dbReference type="ARBA" id="ARBA00022679"/>
    </source>
</evidence>
<keyword evidence="3 6" id="KW-0808">Transferase</keyword>
<organism evidence="7 8">
    <name type="scientific">Candidatus Alloenteromonas pullistercoris</name>
    <dbReference type="NCBI Taxonomy" id="2840785"/>
    <lineage>
        <taxon>Bacteria</taxon>
        <taxon>Bacillati</taxon>
        <taxon>Bacillota</taxon>
        <taxon>Bacillota incertae sedis</taxon>
        <taxon>Candidatus Alloenteromonas</taxon>
    </lineage>
</organism>
<feature type="binding site" evidence="6">
    <location>
        <position position="76"/>
    </location>
    <ligand>
        <name>S-adenosyl-L-methionine</name>
        <dbReference type="ChEBI" id="CHEBI:59789"/>
    </ligand>
</feature>
<dbReference type="Gene3D" id="3.40.1280.10">
    <property type="match status" value="1"/>
</dbReference>
<name>A0A9D9DGP1_9FIRM</name>
<comment type="catalytic activity">
    <reaction evidence="6">
        <text>pseudouridine(1915) in 23S rRNA + S-adenosyl-L-methionine = N(3)-methylpseudouridine(1915) in 23S rRNA + S-adenosyl-L-homocysteine + H(+)</text>
        <dbReference type="Rhea" id="RHEA:42752"/>
        <dbReference type="Rhea" id="RHEA-COMP:10221"/>
        <dbReference type="Rhea" id="RHEA-COMP:10222"/>
        <dbReference type="ChEBI" id="CHEBI:15378"/>
        <dbReference type="ChEBI" id="CHEBI:57856"/>
        <dbReference type="ChEBI" id="CHEBI:59789"/>
        <dbReference type="ChEBI" id="CHEBI:65314"/>
        <dbReference type="ChEBI" id="CHEBI:74486"/>
        <dbReference type="EC" id="2.1.1.177"/>
    </reaction>
</comment>
<dbReference type="HAMAP" id="MF_00658">
    <property type="entry name" value="23SrRNA_methyltr_H"/>
    <property type="match status" value="1"/>
</dbReference>
<dbReference type="GO" id="GO:0005737">
    <property type="term" value="C:cytoplasm"/>
    <property type="evidence" value="ECO:0007669"/>
    <property type="project" value="UniProtKB-SubCell"/>
</dbReference>
<evidence type="ECO:0000256" key="6">
    <source>
        <dbReference type="HAMAP-Rule" id="MF_00658"/>
    </source>
</evidence>
<dbReference type="InterPro" id="IPR003742">
    <property type="entry name" value="RlmH-like"/>
</dbReference>
<evidence type="ECO:0000256" key="2">
    <source>
        <dbReference type="ARBA" id="ARBA00022603"/>
    </source>
</evidence>
<dbReference type="GO" id="GO:0070038">
    <property type="term" value="F:rRNA (pseudouridine-N3-)-methyltransferase activity"/>
    <property type="evidence" value="ECO:0007669"/>
    <property type="project" value="UniProtKB-UniRule"/>
</dbReference>
<comment type="function">
    <text evidence="6">Specifically methylates the pseudouridine at position 1915 (m3Psi1915) in 23S rRNA.</text>
</comment>
<comment type="subunit">
    <text evidence="6">Homodimer.</text>
</comment>